<evidence type="ECO:0000313" key="1">
    <source>
        <dbReference type="EMBL" id="JAH42618.1"/>
    </source>
</evidence>
<sequence length="23" mass="2563">MQFGNQQQKVLGGLTKANVTRFP</sequence>
<reference evidence="1" key="1">
    <citation type="submission" date="2014-11" db="EMBL/GenBank/DDBJ databases">
        <authorList>
            <person name="Amaro Gonzalez C."/>
        </authorList>
    </citation>
    <scope>NUCLEOTIDE SEQUENCE</scope>
</reference>
<dbReference type="EMBL" id="GBXM01065959">
    <property type="protein sequence ID" value="JAH42618.1"/>
    <property type="molecule type" value="Transcribed_RNA"/>
</dbReference>
<dbReference type="AlphaFoldDB" id="A0A0E9SQ02"/>
<protein>
    <submittedName>
        <fullName evidence="1">Uncharacterized protein</fullName>
    </submittedName>
</protein>
<reference evidence="1" key="2">
    <citation type="journal article" date="2015" name="Fish Shellfish Immunol.">
        <title>Early steps in the European eel (Anguilla anguilla)-Vibrio vulnificus interaction in the gills: Role of the RtxA13 toxin.</title>
        <authorList>
            <person name="Callol A."/>
            <person name="Pajuelo D."/>
            <person name="Ebbesson L."/>
            <person name="Teles M."/>
            <person name="MacKenzie S."/>
            <person name="Amaro C."/>
        </authorList>
    </citation>
    <scope>NUCLEOTIDE SEQUENCE</scope>
</reference>
<accession>A0A0E9SQ02</accession>
<organism evidence="1">
    <name type="scientific">Anguilla anguilla</name>
    <name type="common">European freshwater eel</name>
    <name type="synonym">Muraena anguilla</name>
    <dbReference type="NCBI Taxonomy" id="7936"/>
    <lineage>
        <taxon>Eukaryota</taxon>
        <taxon>Metazoa</taxon>
        <taxon>Chordata</taxon>
        <taxon>Craniata</taxon>
        <taxon>Vertebrata</taxon>
        <taxon>Euteleostomi</taxon>
        <taxon>Actinopterygii</taxon>
        <taxon>Neopterygii</taxon>
        <taxon>Teleostei</taxon>
        <taxon>Anguilliformes</taxon>
        <taxon>Anguillidae</taxon>
        <taxon>Anguilla</taxon>
    </lineage>
</organism>
<proteinExistence type="predicted"/>
<name>A0A0E9SQ02_ANGAN</name>